<proteinExistence type="inferred from homology"/>
<dbReference type="Pfam" id="PF13561">
    <property type="entry name" value="adh_short_C2"/>
    <property type="match status" value="1"/>
</dbReference>
<dbReference type="GO" id="GO:0016491">
    <property type="term" value="F:oxidoreductase activity"/>
    <property type="evidence" value="ECO:0007669"/>
    <property type="project" value="UniProtKB-KW"/>
</dbReference>
<dbReference type="PANTHER" id="PTHR43639">
    <property type="entry name" value="OXIDOREDUCTASE, SHORT-CHAIN DEHYDROGENASE/REDUCTASE FAMILY (AFU_ORTHOLOGUE AFUA_5G02870)"/>
    <property type="match status" value="1"/>
</dbReference>
<keyword evidence="2" id="KW-0560">Oxidoreductase</keyword>
<dbReference type="InterPro" id="IPR036291">
    <property type="entry name" value="NAD(P)-bd_dom_sf"/>
</dbReference>
<dbReference type="STRING" id="536979.SAMN04488055_3493"/>
<comment type="similarity">
    <text evidence="1">Belongs to the short-chain dehydrogenases/reductases (SDR) family.</text>
</comment>
<gene>
    <name evidence="4" type="ORF">SAMN04488055_3493</name>
</gene>
<dbReference type="RefSeq" id="WP_074240729.1">
    <property type="nucleotide sequence ID" value="NZ_FSRA01000002.1"/>
</dbReference>
<reference evidence="4 5" key="1">
    <citation type="submission" date="2016-11" db="EMBL/GenBank/DDBJ databases">
        <authorList>
            <person name="Jaros S."/>
            <person name="Januszkiewicz K."/>
            <person name="Wedrychowicz H."/>
        </authorList>
    </citation>
    <scope>NUCLEOTIDE SEQUENCE [LARGE SCALE GENOMIC DNA]</scope>
    <source>
        <strain evidence="4 5">DSM 24787</strain>
    </source>
</reference>
<dbReference type="SUPFAM" id="SSF51735">
    <property type="entry name" value="NAD(P)-binding Rossmann-fold domains"/>
    <property type="match status" value="1"/>
</dbReference>
<dbReference type="CDD" id="cd05233">
    <property type="entry name" value="SDR_c"/>
    <property type="match status" value="1"/>
</dbReference>
<evidence type="ECO:0000313" key="5">
    <source>
        <dbReference type="Proteomes" id="UP000185003"/>
    </source>
</evidence>
<keyword evidence="5" id="KW-1185">Reference proteome</keyword>
<dbReference type="AlphaFoldDB" id="A0A1N6IZM9"/>
<sequence length="246" mass="25254">MKNLANKTALVTGGSRGIGAAIAKRLAREGANVAITYQASAEKATALVKEIEQLGVKSIAIQADSADPLAVKKAVDQTARELGGLDILVNNAGIAAYKDVSEMTIEDFDLITAVNIRAVFAGSHAALPYLKKGGRIINIGSCQAERMPTPGGTLYAMSKSALIGLTKGMARDLGKKGITVNAVHPGPIDTDMNPANGPHADFQRSLMALSAFGTADDIAGLVSYLAGPESGYVTGAGFVIDGGTNI</sequence>
<evidence type="ECO:0000259" key="3">
    <source>
        <dbReference type="SMART" id="SM00822"/>
    </source>
</evidence>
<dbReference type="EMBL" id="FSRA01000002">
    <property type="protein sequence ID" value="SIO37482.1"/>
    <property type="molecule type" value="Genomic_DNA"/>
</dbReference>
<dbReference type="Gene3D" id="3.40.50.720">
    <property type="entry name" value="NAD(P)-binding Rossmann-like Domain"/>
    <property type="match status" value="1"/>
</dbReference>
<name>A0A1N6IZM9_9BACT</name>
<dbReference type="Proteomes" id="UP000185003">
    <property type="component" value="Unassembled WGS sequence"/>
</dbReference>
<feature type="domain" description="Ketoreductase" evidence="3">
    <location>
        <begin position="7"/>
        <end position="191"/>
    </location>
</feature>
<organism evidence="4 5">
    <name type="scientific">Chitinophaga niabensis</name>
    <dbReference type="NCBI Taxonomy" id="536979"/>
    <lineage>
        <taxon>Bacteria</taxon>
        <taxon>Pseudomonadati</taxon>
        <taxon>Bacteroidota</taxon>
        <taxon>Chitinophagia</taxon>
        <taxon>Chitinophagales</taxon>
        <taxon>Chitinophagaceae</taxon>
        <taxon>Chitinophaga</taxon>
    </lineage>
</organism>
<accession>A0A1N6IZM9</accession>
<evidence type="ECO:0000256" key="2">
    <source>
        <dbReference type="ARBA" id="ARBA00023002"/>
    </source>
</evidence>
<dbReference type="PRINTS" id="PR00080">
    <property type="entry name" value="SDRFAMILY"/>
</dbReference>
<dbReference type="SMART" id="SM00822">
    <property type="entry name" value="PKS_KR"/>
    <property type="match status" value="1"/>
</dbReference>
<evidence type="ECO:0000313" key="4">
    <source>
        <dbReference type="EMBL" id="SIO37482.1"/>
    </source>
</evidence>
<evidence type="ECO:0000256" key="1">
    <source>
        <dbReference type="ARBA" id="ARBA00006484"/>
    </source>
</evidence>
<dbReference type="InterPro" id="IPR002347">
    <property type="entry name" value="SDR_fam"/>
</dbReference>
<dbReference type="PRINTS" id="PR00081">
    <property type="entry name" value="GDHRDH"/>
</dbReference>
<protein>
    <submittedName>
        <fullName evidence="4">3-oxoacyl-[acyl-carrier protein] reductase</fullName>
    </submittedName>
</protein>
<dbReference type="OrthoDB" id="9803333at2"/>
<dbReference type="FunFam" id="3.40.50.720:FF:000084">
    <property type="entry name" value="Short-chain dehydrogenase reductase"/>
    <property type="match status" value="1"/>
</dbReference>
<dbReference type="InterPro" id="IPR057326">
    <property type="entry name" value="KR_dom"/>
</dbReference>
<dbReference type="PANTHER" id="PTHR43639:SF1">
    <property type="entry name" value="SHORT-CHAIN DEHYDROGENASE_REDUCTASE FAMILY PROTEIN"/>
    <property type="match status" value="1"/>
</dbReference>